<accession>A0A0G0JW63</accession>
<evidence type="ECO:0000313" key="2">
    <source>
        <dbReference type="Proteomes" id="UP000034235"/>
    </source>
</evidence>
<sequence length="294" mass="33527">MTEIIEHKGDNSYPGLFRPERNRFISDIHGCLLQRIIGIMPAHYIGRSLTDIELDYIDFLTINGGPEELLSYTKPFNHQGLLPIKVKTEEPLPPQSFRERISRKKEKWVDKLDFVNSYYMPEGVRKMLKSVGVAGGEVTAVTGSPEHVANPLINKFEKEEVMDALANDVSICLTPTRIPKDAWPELHINSAGVKLLLLNFLEIIDGEMPWGIMEDALEIAEYYAYKNNARVFIPLPEKVARSRRRFNLPNSLLRRTLNGEIRFGMRPEDVLEEYLCDSIASRHQSSLIGAFSKN</sequence>
<comment type="caution">
    <text evidence="1">The sequence shown here is derived from an EMBL/GenBank/DDBJ whole genome shotgun (WGS) entry which is preliminary data.</text>
</comment>
<dbReference type="AlphaFoldDB" id="A0A0G0JW63"/>
<gene>
    <name evidence="1" type="ORF">US86_C0001G0277</name>
</gene>
<name>A0A0G0JW63_9BACT</name>
<organism evidence="1 2">
    <name type="scientific">Candidatus Daviesbacteria bacterium GW2011_GWA2_38_24</name>
    <dbReference type="NCBI Taxonomy" id="1618422"/>
    <lineage>
        <taxon>Bacteria</taxon>
        <taxon>Candidatus Daviesiibacteriota</taxon>
    </lineage>
</organism>
<reference evidence="1 2" key="1">
    <citation type="journal article" date="2015" name="Nature">
        <title>rRNA introns, odd ribosomes, and small enigmatic genomes across a large radiation of phyla.</title>
        <authorList>
            <person name="Brown C.T."/>
            <person name="Hug L.A."/>
            <person name="Thomas B.C."/>
            <person name="Sharon I."/>
            <person name="Castelle C.J."/>
            <person name="Singh A."/>
            <person name="Wilkins M.J."/>
            <person name="Williams K.H."/>
            <person name="Banfield J.F."/>
        </authorList>
    </citation>
    <scope>NUCLEOTIDE SEQUENCE [LARGE SCALE GENOMIC DNA]</scope>
</reference>
<dbReference type="Proteomes" id="UP000034235">
    <property type="component" value="Unassembled WGS sequence"/>
</dbReference>
<evidence type="ECO:0000313" key="1">
    <source>
        <dbReference type="EMBL" id="KKQ67350.1"/>
    </source>
</evidence>
<protein>
    <submittedName>
        <fullName evidence="1">Uncharacterized protein</fullName>
    </submittedName>
</protein>
<proteinExistence type="predicted"/>
<dbReference type="EMBL" id="LBUP01000001">
    <property type="protein sequence ID" value="KKQ67350.1"/>
    <property type="molecule type" value="Genomic_DNA"/>
</dbReference>